<dbReference type="InterPro" id="IPR015424">
    <property type="entry name" value="PyrdxlP-dep_Trfase"/>
</dbReference>
<feature type="domain" description="Aminotransferase class V" evidence="2">
    <location>
        <begin position="136"/>
        <end position="358"/>
    </location>
</feature>
<dbReference type="SUPFAM" id="SSF53383">
    <property type="entry name" value="PLP-dependent transferases"/>
    <property type="match status" value="1"/>
</dbReference>
<dbReference type="KEGG" id="scy:SCATT_36460"/>
<dbReference type="HOGENOM" id="CLU_003433_2_1_11"/>
<dbReference type="KEGG" id="sct:SCAT_3653"/>
<gene>
    <name evidence="3" type="ordered locus">SCATT_36460</name>
</gene>
<dbReference type="Proteomes" id="UP000007842">
    <property type="component" value="Chromosome"/>
</dbReference>
<proteinExistence type="predicted"/>
<accession>F8JZD6</accession>
<keyword evidence="4" id="KW-1185">Reference proteome</keyword>
<dbReference type="AlphaFoldDB" id="F8JZD6"/>
<feature type="compositionally biased region" description="Polar residues" evidence="1">
    <location>
        <begin position="11"/>
        <end position="20"/>
    </location>
</feature>
<dbReference type="EMBL" id="CP003219">
    <property type="protein sequence ID" value="AEW96017.1"/>
    <property type="molecule type" value="Genomic_DNA"/>
</dbReference>
<sequence length="373" mass="38981">MKSLGGGEFAPQTTYAQADRTTPPARRHPPVYLNTASTGLAPARATDALRRALDGWPVAEFSAWEPAVTASREAFARLAGVTADRVAIGPAVSVHAGLIAMSLPAGAEVLHADDDFSSLITPFVIRRDLKVRSAPLECLADEIRPGTALVAVSSVQSADGRVADLAAIRSAAATHGTRTLVDATHSVGWQPVHAGEVDYLVCGAFKWLLAPRGVSFLTVSEAAAEELPPLLSGWYAAEDPYGSCYGPVTAFPAAARRFDTSPAYLSCIGAEQSLTLLEEIGVDAIGAHNLALADRYRAGLAELGHRPVGDGGSPIVSVPGLGHRADDLARAGIVVSDRAGHLRASFHLYNSADDVDLLLNALRAPAHRPRGTA</sequence>
<dbReference type="OrthoDB" id="250246at2"/>
<dbReference type="eggNOG" id="COG0520">
    <property type="taxonomic scope" value="Bacteria"/>
</dbReference>
<dbReference type="InterPro" id="IPR015422">
    <property type="entry name" value="PyrdxlP-dep_Trfase_small"/>
</dbReference>
<dbReference type="InterPro" id="IPR000192">
    <property type="entry name" value="Aminotrans_V_dom"/>
</dbReference>
<dbReference type="Gene3D" id="3.90.1150.10">
    <property type="entry name" value="Aspartate Aminotransferase, domain 1"/>
    <property type="match status" value="1"/>
</dbReference>
<accession>G8X026</accession>
<evidence type="ECO:0000259" key="2">
    <source>
        <dbReference type="Pfam" id="PF00266"/>
    </source>
</evidence>
<dbReference type="RefSeq" id="WP_014144374.1">
    <property type="nucleotide sequence ID" value="NC_016111.1"/>
</dbReference>
<organism evidence="3 4">
    <name type="scientific">Streptantibioticus cattleyicolor (strain ATCC 35852 / DSM 46488 / JCM 4925 / NBRC 14057 / NRRL 8057)</name>
    <name type="common">Streptomyces cattleya</name>
    <dbReference type="NCBI Taxonomy" id="1003195"/>
    <lineage>
        <taxon>Bacteria</taxon>
        <taxon>Bacillati</taxon>
        <taxon>Actinomycetota</taxon>
        <taxon>Actinomycetes</taxon>
        <taxon>Kitasatosporales</taxon>
        <taxon>Streptomycetaceae</taxon>
        <taxon>Streptantibioticus</taxon>
    </lineage>
</organism>
<evidence type="ECO:0000256" key="1">
    <source>
        <dbReference type="SAM" id="MobiDB-lite"/>
    </source>
</evidence>
<feature type="region of interest" description="Disordered" evidence="1">
    <location>
        <begin position="1"/>
        <end position="29"/>
    </location>
</feature>
<name>F8JZD6_STREN</name>
<dbReference type="PATRIC" id="fig|1003195.11.peg.5117"/>
<dbReference type="STRING" id="1003195.SCATT_36460"/>
<evidence type="ECO:0000313" key="4">
    <source>
        <dbReference type="Proteomes" id="UP000007842"/>
    </source>
</evidence>
<dbReference type="InterPro" id="IPR015421">
    <property type="entry name" value="PyrdxlP-dep_Trfase_major"/>
</dbReference>
<evidence type="ECO:0000313" key="3">
    <source>
        <dbReference type="EMBL" id="AEW96017.1"/>
    </source>
</evidence>
<dbReference type="Gene3D" id="3.40.640.10">
    <property type="entry name" value="Type I PLP-dependent aspartate aminotransferase-like (Major domain)"/>
    <property type="match status" value="1"/>
</dbReference>
<dbReference type="PANTHER" id="PTHR43586">
    <property type="entry name" value="CYSTEINE DESULFURASE"/>
    <property type="match status" value="1"/>
</dbReference>
<protein>
    <recommendedName>
        <fullName evidence="2">Aminotransferase class V domain-containing protein</fullName>
    </recommendedName>
</protein>
<reference evidence="4" key="1">
    <citation type="submission" date="2011-12" db="EMBL/GenBank/DDBJ databases">
        <title>Complete genome sequence of Streptomyces cattleya strain DSM 46488.</title>
        <authorList>
            <person name="Ou H.-Y."/>
            <person name="Li P."/>
            <person name="Zhao C."/>
            <person name="O'Hagan D."/>
            <person name="Deng Z."/>
        </authorList>
    </citation>
    <scope>NUCLEOTIDE SEQUENCE [LARGE SCALE GENOMIC DNA]</scope>
    <source>
        <strain evidence="4">ATCC 35852 / DSM 46488 / JCM 4925 / NBRC 14057 / NRRL 8057</strain>
    </source>
</reference>
<dbReference type="Pfam" id="PF00266">
    <property type="entry name" value="Aminotran_5"/>
    <property type="match status" value="1"/>
</dbReference>
<dbReference type="PANTHER" id="PTHR43586:SF21">
    <property type="entry name" value="PYRIDOXAL PHOSPHATE (PLP)-DEPENDENT ASPARTATE AMINOTRANSFERASE SUPERFAMILY"/>
    <property type="match status" value="1"/>
</dbReference>